<keyword evidence="3" id="KW-1185">Reference proteome</keyword>
<comment type="caution">
    <text evidence="2">The sequence shown here is derived from an EMBL/GenBank/DDBJ whole genome shotgun (WGS) entry which is preliminary data.</text>
</comment>
<feature type="region of interest" description="Disordered" evidence="1">
    <location>
        <begin position="123"/>
        <end position="177"/>
    </location>
</feature>
<evidence type="ECO:0000313" key="3">
    <source>
        <dbReference type="Proteomes" id="UP000295122"/>
    </source>
</evidence>
<proteinExistence type="predicted"/>
<dbReference type="RefSeq" id="WP_133769808.1">
    <property type="nucleotide sequence ID" value="NZ_SNZR01000011.1"/>
</dbReference>
<dbReference type="Proteomes" id="UP000295122">
    <property type="component" value="Unassembled WGS sequence"/>
</dbReference>
<gene>
    <name evidence="2" type="ORF">EV668_2250</name>
</gene>
<dbReference type="OrthoDB" id="7986192at2"/>
<evidence type="ECO:0000256" key="1">
    <source>
        <dbReference type="SAM" id="MobiDB-lite"/>
    </source>
</evidence>
<evidence type="ECO:0000313" key="2">
    <source>
        <dbReference type="EMBL" id="TDR94958.1"/>
    </source>
</evidence>
<feature type="compositionally biased region" description="Basic residues" evidence="1">
    <location>
        <begin position="153"/>
        <end position="166"/>
    </location>
</feature>
<organism evidence="2 3">
    <name type="scientific">Enterovirga rhinocerotis</name>
    <dbReference type="NCBI Taxonomy" id="1339210"/>
    <lineage>
        <taxon>Bacteria</taxon>
        <taxon>Pseudomonadati</taxon>
        <taxon>Pseudomonadota</taxon>
        <taxon>Alphaproteobacteria</taxon>
        <taxon>Hyphomicrobiales</taxon>
        <taxon>Methylobacteriaceae</taxon>
        <taxon>Enterovirga</taxon>
    </lineage>
</organism>
<reference evidence="2 3" key="1">
    <citation type="submission" date="2019-03" db="EMBL/GenBank/DDBJ databases">
        <title>Genomic Encyclopedia of Type Strains, Phase IV (KMG-IV): sequencing the most valuable type-strain genomes for metagenomic binning, comparative biology and taxonomic classification.</title>
        <authorList>
            <person name="Goeker M."/>
        </authorList>
    </citation>
    <scope>NUCLEOTIDE SEQUENCE [LARGE SCALE GENOMIC DNA]</scope>
    <source>
        <strain evidence="2 3">DSM 25903</strain>
    </source>
</reference>
<dbReference type="AlphaFoldDB" id="A0A4R7C939"/>
<protein>
    <submittedName>
        <fullName evidence="2">Uncharacterized protein</fullName>
    </submittedName>
</protein>
<name>A0A4R7C939_9HYPH</name>
<feature type="compositionally biased region" description="Polar residues" evidence="1">
    <location>
        <begin position="124"/>
        <end position="148"/>
    </location>
</feature>
<dbReference type="EMBL" id="SNZR01000011">
    <property type="protein sequence ID" value="TDR94958.1"/>
    <property type="molecule type" value="Genomic_DNA"/>
</dbReference>
<sequence length="177" mass="19422">MAVDLRHELTRPLALILAAFAVLGWVLFGLSSWSASSVQKAQRLQLVEMRTKADTLSADLAKQTALIAEAGGLEKKMLATREELSRMTQAKADVQSELATAQRRLSTVRRDVSEADRSLAAQAQKLSDLQSSAAEANNAAPDQTTQPTPRVGRGARRGTWTRRGRAYRSYSIMSRPR</sequence>
<accession>A0A4R7C939</accession>